<accession>A0AA35XGV9</accession>
<dbReference type="Proteomes" id="UP001174909">
    <property type="component" value="Unassembled WGS sequence"/>
</dbReference>
<dbReference type="PANTHER" id="PTHR11895:SF7">
    <property type="entry name" value="GLUTAMYL-TRNA(GLN) AMIDOTRANSFERASE SUBUNIT A, MITOCHONDRIAL"/>
    <property type="match status" value="1"/>
</dbReference>
<proteinExistence type="predicted"/>
<evidence type="ECO:0000313" key="3">
    <source>
        <dbReference type="Proteomes" id="UP001174909"/>
    </source>
</evidence>
<dbReference type="PANTHER" id="PTHR11895">
    <property type="entry name" value="TRANSAMIDASE"/>
    <property type="match status" value="1"/>
</dbReference>
<dbReference type="GO" id="GO:0003824">
    <property type="term" value="F:catalytic activity"/>
    <property type="evidence" value="ECO:0007669"/>
    <property type="project" value="InterPro"/>
</dbReference>
<dbReference type="Gene3D" id="3.90.1300.10">
    <property type="entry name" value="Amidase signature (AS) domain"/>
    <property type="match status" value="1"/>
</dbReference>
<dbReference type="Pfam" id="PF01425">
    <property type="entry name" value="Amidase"/>
    <property type="match status" value="1"/>
</dbReference>
<dbReference type="InterPro" id="IPR036928">
    <property type="entry name" value="AS_sf"/>
</dbReference>
<keyword evidence="3" id="KW-1185">Reference proteome</keyword>
<name>A0AA35XGV9_GEOBA</name>
<dbReference type="InterPro" id="IPR023631">
    <property type="entry name" value="Amidase_dom"/>
</dbReference>
<sequence length="388" mass="41041">MTKGITTTLGSAIFRDRVPEIDSIVVERVKAAGAIILGKTNTPEFGQSGTTENLVSEPCRNPWNTDYTPGGSSGGAAAALIAGLCTLATGSDGGGSVRIPASFSGVTGIKPSHGRVPRYGGYGVPSVNHFSQSGPMSRTVRDTALLLQVLAGPDSRDPNTMTDTPPDYLSALEGGVNGWRIAWSADLGYAAVDPEVAAITRAAAQVFQQLGAHVEEAAPEMEGDPFPAFSTVFGTASYASYQNLYPERRDELTDYVRNTFDSASKLSAADLSRALAYVDRHKRRFADFFNDYDLLLTPAMAVTAFPIGEHPTSIAGRDVEPWWGYLPFTFPINMSGQTASSVPCGFSAAGLPVGLHIVGAAGAEARVLRAMAAFEEAQPWAHHRPPVS</sequence>
<dbReference type="AlphaFoldDB" id="A0AA35XGV9"/>
<organism evidence="2 3">
    <name type="scientific">Geodia barretti</name>
    <name type="common">Barrett's horny sponge</name>
    <dbReference type="NCBI Taxonomy" id="519541"/>
    <lineage>
        <taxon>Eukaryota</taxon>
        <taxon>Metazoa</taxon>
        <taxon>Porifera</taxon>
        <taxon>Demospongiae</taxon>
        <taxon>Heteroscleromorpha</taxon>
        <taxon>Tetractinellida</taxon>
        <taxon>Astrophorina</taxon>
        <taxon>Geodiidae</taxon>
        <taxon>Geodia</taxon>
    </lineage>
</organism>
<evidence type="ECO:0000259" key="1">
    <source>
        <dbReference type="Pfam" id="PF01425"/>
    </source>
</evidence>
<protein>
    <submittedName>
        <fullName evidence="2">Amidase AF_1954</fullName>
    </submittedName>
</protein>
<comment type="caution">
    <text evidence="2">The sequence shown here is derived from an EMBL/GenBank/DDBJ whole genome shotgun (WGS) entry which is preliminary data.</text>
</comment>
<evidence type="ECO:0000313" key="2">
    <source>
        <dbReference type="EMBL" id="CAI8058373.1"/>
    </source>
</evidence>
<dbReference type="EMBL" id="CASHTH010004508">
    <property type="protein sequence ID" value="CAI8058373.1"/>
    <property type="molecule type" value="Genomic_DNA"/>
</dbReference>
<dbReference type="InterPro" id="IPR000120">
    <property type="entry name" value="Amidase"/>
</dbReference>
<dbReference type="SUPFAM" id="SSF75304">
    <property type="entry name" value="Amidase signature (AS) enzymes"/>
    <property type="match status" value="1"/>
</dbReference>
<gene>
    <name evidence="2" type="ORF">GBAR_LOCUS31737</name>
</gene>
<reference evidence="2" key="1">
    <citation type="submission" date="2023-03" db="EMBL/GenBank/DDBJ databases">
        <authorList>
            <person name="Steffen K."/>
            <person name="Cardenas P."/>
        </authorList>
    </citation>
    <scope>NUCLEOTIDE SEQUENCE</scope>
</reference>
<feature type="domain" description="Amidase" evidence="1">
    <location>
        <begin position="2"/>
        <end position="368"/>
    </location>
</feature>